<dbReference type="GO" id="GO:0000160">
    <property type="term" value="P:phosphorelay signal transduction system"/>
    <property type="evidence" value="ECO:0007669"/>
    <property type="project" value="InterPro"/>
</dbReference>
<sequence>MESKKLLLIEDDVFVRDLYRRELQKAGFIVEIGQDGQEGIDRAKSELFDFVLLDIMMPKKTGIDVLKELKADPKTRHYPIYLLTNLGQESIIREAIELGAVGYLLKAQLLPREVVEAVRKYFEEGPMKIDLSQLE</sequence>
<dbReference type="CDD" id="cd17574">
    <property type="entry name" value="REC_OmpR"/>
    <property type="match status" value="1"/>
</dbReference>
<dbReference type="AlphaFoldDB" id="A0A1G1WBU2"/>
<dbReference type="SUPFAM" id="SSF52172">
    <property type="entry name" value="CheY-like"/>
    <property type="match status" value="1"/>
</dbReference>
<gene>
    <name evidence="4" type="ORF">A2Y57_04825</name>
</gene>
<keyword evidence="1 2" id="KW-0597">Phosphoprotein</keyword>
<reference evidence="4 5" key="1">
    <citation type="journal article" date="2016" name="Nat. Commun.">
        <title>Thousands of microbial genomes shed light on interconnected biogeochemical processes in an aquifer system.</title>
        <authorList>
            <person name="Anantharaman K."/>
            <person name="Brown C.T."/>
            <person name="Hug L.A."/>
            <person name="Sharon I."/>
            <person name="Castelle C.J."/>
            <person name="Probst A.J."/>
            <person name="Thomas B.C."/>
            <person name="Singh A."/>
            <person name="Wilkins M.J."/>
            <person name="Karaoz U."/>
            <person name="Brodie E.L."/>
            <person name="Williams K.H."/>
            <person name="Hubbard S.S."/>
            <person name="Banfield J.F."/>
        </authorList>
    </citation>
    <scope>NUCLEOTIDE SEQUENCE [LARGE SCALE GENOMIC DNA]</scope>
</reference>
<protein>
    <recommendedName>
        <fullName evidence="3">Response regulatory domain-containing protein</fullName>
    </recommendedName>
</protein>
<dbReference type="InterPro" id="IPR050595">
    <property type="entry name" value="Bact_response_regulator"/>
</dbReference>
<dbReference type="InterPro" id="IPR001789">
    <property type="entry name" value="Sig_transdc_resp-reg_receiver"/>
</dbReference>
<dbReference type="EMBL" id="MHCQ01000001">
    <property type="protein sequence ID" value="OGY25159.1"/>
    <property type="molecule type" value="Genomic_DNA"/>
</dbReference>
<organism evidence="4 5">
    <name type="scientific">Candidatus Woykebacteria bacterium RBG_13_40_7b</name>
    <dbReference type="NCBI Taxonomy" id="1802594"/>
    <lineage>
        <taxon>Bacteria</taxon>
        <taxon>Candidatus Woykeibacteriota</taxon>
    </lineage>
</organism>
<feature type="modified residue" description="4-aspartylphosphate" evidence="2">
    <location>
        <position position="54"/>
    </location>
</feature>
<dbReference type="Gene3D" id="3.40.50.2300">
    <property type="match status" value="1"/>
</dbReference>
<dbReference type="Proteomes" id="UP000177103">
    <property type="component" value="Unassembled WGS sequence"/>
</dbReference>
<dbReference type="Pfam" id="PF00072">
    <property type="entry name" value="Response_reg"/>
    <property type="match status" value="1"/>
</dbReference>
<evidence type="ECO:0000256" key="1">
    <source>
        <dbReference type="ARBA" id="ARBA00022553"/>
    </source>
</evidence>
<evidence type="ECO:0000256" key="2">
    <source>
        <dbReference type="PROSITE-ProRule" id="PRU00169"/>
    </source>
</evidence>
<dbReference type="InterPro" id="IPR011006">
    <property type="entry name" value="CheY-like_superfamily"/>
</dbReference>
<evidence type="ECO:0000313" key="4">
    <source>
        <dbReference type="EMBL" id="OGY25159.1"/>
    </source>
</evidence>
<dbReference type="PROSITE" id="PS50110">
    <property type="entry name" value="RESPONSE_REGULATORY"/>
    <property type="match status" value="1"/>
</dbReference>
<evidence type="ECO:0000313" key="5">
    <source>
        <dbReference type="Proteomes" id="UP000177103"/>
    </source>
</evidence>
<comment type="caution">
    <text evidence="4">The sequence shown here is derived from an EMBL/GenBank/DDBJ whole genome shotgun (WGS) entry which is preliminary data.</text>
</comment>
<accession>A0A1G1WBU2</accession>
<dbReference type="SMART" id="SM00448">
    <property type="entry name" value="REC"/>
    <property type="match status" value="1"/>
</dbReference>
<evidence type="ECO:0000259" key="3">
    <source>
        <dbReference type="PROSITE" id="PS50110"/>
    </source>
</evidence>
<proteinExistence type="predicted"/>
<dbReference type="PANTHER" id="PTHR44591:SF3">
    <property type="entry name" value="RESPONSE REGULATORY DOMAIN-CONTAINING PROTEIN"/>
    <property type="match status" value="1"/>
</dbReference>
<dbReference type="PANTHER" id="PTHR44591">
    <property type="entry name" value="STRESS RESPONSE REGULATOR PROTEIN 1"/>
    <property type="match status" value="1"/>
</dbReference>
<feature type="domain" description="Response regulatory" evidence="3">
    <location>
        <begin position="5"/>
        <end position="121"/>
    </location>
</feature>
<name>A0A1G1WBU2_9BACT</name>